<comment type="caution">
    <text evidence="1">The sequence shown here is derived from an EMBL/GenBank/DDBJ whole genome shotgun (WGS) entry which is preliminary data.</text>
</comment>
<dbReference type="EMBL" id="MU267605">
    <property type="protein sequence ID" value="KAH7915030.1"/>
    <property type="molecule type" value="Genomic_DNA"/>
</dbReference>
<name>A0ACB8ANJ2_9AGAM</name>
<sequence length="107" mass="12667">MPTIICKQCEAPRRFNDVQARYNHQRAVHPFCSLCDQAFYSEHGFEMHKASMHPIRYYCKSCGRNFQTSSGRDRHWDDMHAKYRCRECDRGFETTLGREAHGLAKHL</sequence>
<proteinExistence type="predicted"/>
<protein>
    <submittedName>
        <fullName evidence="1">Uncharacterized protein</fullName>
    </submittedName>
</protein>
<evidence type="ECO:0000313" key="2">
    <source>
        <dbReference type="Proteomes" id="UP000790377"/>
    </source>
</evidence>
<keyword evidence="2" id="KW-1185">Reference proteome</keyword>
<evidence type="ECO:0000313" key="1">
    <source>
        <dbReference type="EMBL" id="KAH7915030.1"/>
    </source>
</evidence>
<accession>A0ACB8ANJ2</accession>
<gene>
    <name evidence="1" type="ORF">BJ138DRAFT_1142471</name>
</gene>
<reference evidence="1" key="1">
    <citation type="journal article" date="2021" name="New Phytol.">
        <title>Evolutionary innovations through gain and loss of genes in the ectomycorrhizal Boletales.</title>
        <authorList>
            <person name="Wu G."/>
            <person name="Miyauchi S."/>
            <person name="Morin E."/>
            <person name="Kuo A."/>
            <person name="Drula E."/>
            <person name="Varga T."/>
            <person name="Kohler A."/>
            <person name="Feng B."/>
            <person name="Cao Y."/>
            <person name="Lipzen A."/>
            <person name="Daum C."/>
            <person name="Hundley H."/>
            <person name="Pangilinan J."/>
            <person name="Johnson J."/>
            <person name="Barry K."/>
            <person name="LaButti K."/>
            <person name="Ng V."/>
            <person name="Ahrendt S."/>
            <person name="Min B."/>
            <person name="Choi I.G."/>
            <person name="Park H."/>
            <person name="Plett J.M."/>
            <person name="Magnuson J."/>
            <person name="Spatafora J.W."/>
            <person name="Nagy L.G."/>
            <person name="Henrissat B."/>
            <person name="Grigoriev I.V."/>
            <person name="Yang Z.L."/>
            <person name="Xu J."/>
            <person name="Martin F.M."/>
        </authorList>
    </citation>
    <scope>NUCLEOTIDE SEQUENCE</scope>
    <source>
        <strain evidence="1">ATCC 28755</strain>
    </source>
</reference>
<organism evidence="1 2">
    <name type="scientific">Hygrophoropsis aurantiaca</name>
    <dbReference type="NCBI Taxonomy" id="72124"/>
    <lineage>
        <taxon>Eukaryota</taxon>
        <taxon>Fungi</taxon>
        <taxon>Dikarya</taxon>
        <taxon>Basidiomycota</taxon>
        <taxon>Agaricomycotina</taxon>
        <taxon>Agaricomycetes</taxon>
        <taxon>Agaricomycetidae</taxon>
        <taxon>Boletales</taxon>
        <taxon>Coniophorineae</taxon>
        <taxon>Hygrophoropsidaceae</taxon>
        <taxon>Hygrophoropsis</taxon>
    </lineage>
</organism>
<dbReference type="Proteomes" id="UP000790377">
    <property type="component" value="Unassembled WGS sequence"/>
</dbReference>